<evidence type="ECO:0000313" key="4">
    <source>
        <dbReference type="EMBL" id="GBC99789.1"/>
    </source>
</evidence>
<feature type="binding site" evidence="3">
    <location>
        <begin position="9"/>
        <end position="16"/>
    </location>
    <ligand>
        <name>substrate</name>
    </ligand>
</feature>
<sequence length="220" mass="24867">MATFVYLVRHGETVWNAEGRLCGSSDIPLSPIGQQQAQRLAQRLRSVPLAAIYSSPLRRTRQTAETIAALHNLPVHPVPELSEIDYGDWEGMAVDELARRFPEAERCRTDDPLRFVAPNGEPFAHFVERVTTTVQRIAACHANETIAVVAHQGVNRIVLCWVLQAEFSLWRRLRQDPACVNLLQVRDDGQWRVWLANDTCHLQDASLESEKPVQASEVNR</sequence>
<feature type="active site" description="Proton donor/acceptor" evidence="2">
    <location>
        <position position="83"/>
    </location>
</feature>
<dbReference type="GO" id="GO:0006003">
    <property type="term" value="P:fructose 2,6-bisphosphate metabolic process"/>
    <property type="evidence" value="ECO:0007669"/>
    <property type="project" value="InterPro"/>
</dbReference>
<dbReference type="InterPro" id="IPR017578">
    <property type="entry name" value="Ribazole_CobC"/>
</dbReference>
<dbReference type="CDD" id="cd07067">
    <property type="entry name" value="HP_PGM_like"/>
    <property type="match status" value="1"/>
</dbReference>
<dbReference type="SUPFAM" id="SSF53254">
    <property type="entry name" value="Phosphoglycerate mutase-like"/>
    <property type="match status" value="1"/>
</dbReference>
<dbReference type="InterPro" id="IPR003094">
    <property type="entry name" value="6Pfruct_kin"/>
</dbReference>
<accession>A0A2H5XF25</accession>
<evidence type="ECO:0000256" key="1">
    <source>
        <dbReference type="NCBIfam" id="TIGR03162"/>
    </source>
</evidence>
<feature type="binding site" evidence="3">
    <location>
        <position position="59"/>
    </location>
    <ligand>
        <name>substrate</name>
    </ligand>
</feature>
<dbReference type="PANTHER" id="PTHR48100">
    <property type="entry name" value="BROAD-SPECIFICITY PHOSPHATASE YOR283W-RELATED"/>
    <property type="match status" value="1"/>
</dbReference>
<name>A0A2H5XF25_9BACT</name>
<dbReference type="Pfam" id="PF00300">
    <property type="entry name" value="His_Phos_1"/>
    <property type="match status" value="1"/>
</dbReference>
<dbReference type="GO" id="GO:0005524">
    <property type="term" value="F:ATP binding"/>
    <property type="evidence" value="ECO:0007669"/>
    <property type="project" value="InterPro"/>
</dbReference>
<reference evidence="5" key="1">
    <citation type="submission" date="2017-09" db="EMBL/GenBank/DDBJ databases">
        <title>Metaegenomics of thermophilic ammonia-oxidizing enrichment culture.</title>
        <authorList>
            <person name="Kato S."/>
            <person name="Suzuki K."/>
        </authorList>
    </citation>
    <scope>NUCLEOTIDE SEQUENCE [LARGE SCALE GENOMIC DNA]</scope>
</reference>
<dbReference type="PROSITE" id="PS00175">
    <property type="entry name" value="PG_MUTASE"/>
    <property type="match status" value="1"/>
</dbReference>
<organism evidence="4 5">
    <name type="scientific">Candidatus Fervidibacter japonicus</name>
    <dbReference type="NCBI Taxonomy" id="2035412"/>
    <lineage>
        <taxon>Bacteria</taxon>
        <taxon>Candidatus Fervidibacterota</taxon>
        <taxon>Candidatus Fervidibacter</taxon>
    </lineage>
</organism>
<dbReference type="InterPro" id="IPR050275">
    <property type="entry name" value="PGM_Phosphatase"/>
</dbReference>
<dbReference type="PRINTS" id="PR00991">
    <property type="entry name" value="6PFRUCTKNASE"/>
</dbReference>
<gene>
    <name evidence="4" type="primary">pspA_2</name>
    <name evidence="4" type="ORF">HRbin17_02320</name>
</gene>
<dbReference type="InterPro" id="IPR013078">
    <property type="entry name" value="His_Pase_superF_clade-1"/>
</dbReference>
<comment type="caution">
    <text evidence="4">The sequence shown here is derived from an EMBL/GenBank/DDBJ whole genome shotgun (WGS) entry which is preliminary data.</text>
</comment>
<evidence type="ECO:0000256" key="3">
    <source>
        <dbReference type="PIRSR" id="PIRSR613078-2"/>
    </source>
</evidence>
<dbReference type="GO" id="GO:0009236">
    <property type="term" value="P:cobalamin biosynthetic process"/>
    <property type="evidence" value="ECO:0007669"/>
    <property type="project" value="UniProtKB-UniRule"/>
</dbReference>
<feature type="active site" description="Tele-phosphohistidine intermediate" evidence="2">
    <location>
        <position position="10"/>
    </location>
</feature>
<dbReference type="Proteomes" id="UP000236173">
    <property type="component" value="Unassembled WGS sequence"/>
</dbReference>
<evidence type="ECO:0000256" key="2">
    <source>
        <dbReference type="PIRSR" id="PIRSR613078-1"/>
    </source>
</evidence>
<dbReference type="AlphaFoldDB" id="A0A2H5XF25"/>
<feature type="binding site" evidence="3">
    <location>
        <begin position="83"/>
        <end position="86"/>
    </location>
    <ligand>
        <name>substrate</name>
    </ligand>
</feature>
<dbReference type="GO" id="GO:0005737">
    <property type="term" value="C:cytoplasm"/>
    <property type="evidence" value="ECO:0007669"/>
    <property type="project" value="TreeGrafter"/>
</dbReference>
<dbReference type="EMBL" id="BEHT01000038">
    <property type="protein sequence ID" value="GBC99789.1"/>
    <property type="molecule type" value="Genomic_DNA"/>
</dbReference>
<dbReference type="SMART" id="SM00855">
    <property type="entry name" value="PGAM"/>
    <property type="match status" value="1"/>
</dbReference>
<proteinExistence type="predicted"/>
<dbReference type="EC" id="3.1.3.73" evidence="1"/>
<keyword evidence="4" id="KW-0378">Hydrolase</keyword>
<dbReference type="GO" id="GO:0043755">
    <property type="term" value="F:alpha-ribazole phosphatase activity"/>
    <property type="evidence" value="ECO:0007669"/>
    <property type="project" value="UniProtKB-UniRule"/>
</dbReference>
<protein>
    <recommendedName>
        <fullName evidence="1">Alpha-ribazole phosphatase</fullName>
        <ecNumber evidence="1">3.1.3.73</ecNumber>
    </recommendedName>
</protein>
<dbReference type="NCBIfam" id="TIGR03162">
    <property type="entry name" value="ribazole_cobC"/>
    <property type="match status" value="1"/>
</dbReference>
<dbReference type="PANTHER" id="PTHR48100:SF59">
    <property type="entry name" value="ADENOSYLCOBALAMIN_ALPHA-RIBAZOLE PHOSPHATASE"/>
    <property type="match status" value="1"/>
</dbReference>
<dbReference type="Gene3D" id="3.40.50.1240">
    <property type="entry name" value="Phosphoglycerate mutase-like"/>
    <property type="match status" value="1"/>
</dbReference>
<dbReference type="InterPro" id="IPR029033">
    <property type="entry name" value="His_PPase_superfam"/>
</dbReference>
<dbReference type="InterPro" id="IPR001345">
    <property type="entry name" value="PG/BPGM_mutase_AS"/>
</dbReference>
<evidence type="ECO:0000313" key="5">
    <source>
        <dbReference type="Proteomes" id="UP000236173"/>
    </source>
</evidence>